<organism evidence="1 2">
    <name type="scientific">Mytilus edulis</name>
    <name type="common">Blue mussel</name>
    <dbReference type="NCBI Taxonomy" id="6550"/>
    <lineage>
        <taxon>Eukaryota</taxon>
        <taxon>Metazoa</taxon>
        <taxon>Spiralia</taxon>
        <taxon>Lophotrochozoa</taxon>
        <taxon>Mollusca</taxon>
        <taxon>Bivalvia</taxon>
        <taxon>Autobranchia</taxon>
        <taxon>Pteriomorphia</taxon>
        <taxon>Mytilida</taxon>
        <taxon>Mytiloidea</taxon>
        <taxon>Mytilidae</taxon>
        <taxon>Mytilinae</taxon>
        <taxon>Mytilus</taxon>
    </lineage>
</organism>
<evidence type="ECO:0000313" key="2">
    <source>
        <dbReference type="Proteomes" id="UP000683360"/>
    </source>
</evidence>
<accession>A0A8S3THS9</accession>
<reference evidence="1" key="1">
    <citation type="submission" date="2021-03" db="EMBL/GenBank/DDBJ databases">
        <authorList>
            <person name="Bekaert M."/>
        </authorList>
    </citation>
    <scope>NUCLEOTIDE SEQUENCE</scope>
</reference>
<dbReference type="OrthoDB" id="6071540at2759"/>
<name>A0A8S3THS9_MYTED</name>
<keyword evidence="2" id="KW-1185">Reference proteome</keyword>
<gene>
    <name evidence="1" type="ORF">MEDL_45620</name>
</gene>
<sequence length="188" mass="20838">MRLLQSTGTFKTLSVPFIRDEIKYTCIHSSNRNEIIVGFTNYGVSAGIVELCNIGCRYGIDKTMRRVECDIESDKALFQLPEKISTISNGFICVIDRLKSGKSRVVVIGKWGEPKWTYSGYPSINSVIEFSPNDITTTSSGLVQFICNLISGSVITNPVSICFDKKGQLMIGCAEPKKTKLHIVNLMV</sequence>
<dbReference type="Proteomes" id="UP000683360">
    <property type="component" value="Unassembled WGS sequence"/>
</dbReference>
<protein>
    <submittedName>
        <fullName evidence="1">Uncharacterized protein</fullName>
    </submittedName>
</protein>
<dbReference type="AlphaFoldDB" id="A0A8S3THS9"/>
<evidence type="ECO:0000313" key="1">
    <source>
        <dbReference type="EMBL" id="CAG2233020.1"/>
    </source>
</evidence>
<proteinExistence type="predicted"/>
<comment type="caution">
    <text evidence="1">The sequence shown here is derived from an EMBL/GenBank/DDBJ whole genome shotgun (WGS) entry which is preliminary data.</text>
</comment>
<dbReference type="EMBL" id="CAJPWZ010002196">
    <property type="protein sequence ID" value="CAG2233020.1"/>
    <property type="molecule type" value="Genomic_DNA"/>
</dbReference>